<keyword evidence="2" id="KW-1185">Reference proteome</keyword>
<organism evidence="1 2">
    <name type="scientific">Massilicoli timonensis</name>
    <dbReference type="NCBI Taxonomy" id="2015901"/>
    <lineage>
        <taxon>Bacteria</taxon>
        <taxon>Bacillati</taxon>
        <taxon>Bacillota</taxon>
        <taxon>Erysipelotrichia</taxon>
        <taxon>Erysipelotrichales</taxon>
        <taxon>Erysipelotrichaceae</taxon>
        <taxon>Massilicoli</taxon>
    </lineage>
</organism>
<evidence type="ECO:0000313" key="1">
    <source>
        <dbReference type="EMBL" id="MCQ5122197.1"/>
    </source>
</evidence>
<protein>
    <submittedName>
        <fullName evidence="1">Uncharacterized protein</fullName>
    </submittedName>
</protein>
<dbReference type="RefSeq" id="WP_102265730.1">
    <property type="nucleotide sequence ID" value="NZ_CANTYB010000008.1"/>
</dbReference>
<accession>A0ABT1SM33</accession>
<gene>
    <name evidence="1" type="ORF">NE663_08000</name>
</gene>
<sequence length="124" mass="14705">MKYCFYALKPSFQSVFEQYPKLFDRLLAHGDQKQLEAIVMKMDFAKLLAGAKRFFEEEAIYSDAKGICWQVSDHEQYRIDQIPYGAAINDYSQNPLFYYFRRHYPQTIVIDEFHAVTIVKAEKK</sequence>
<name>A0ABT1SM33_9FIRM</name>
<evidence type="ECO:0000313" key="2">
    <source>
        <dbReference type="Proteomes" id="UP001524435"/>
    </source>
</evidence>
<proteinExistence type="predicted"/>
<dbReference type="EMBL" id="JANGCH010000011">
    <property type="protein sequence ID" value="MCQ5122197.1"/>
    <property type="molecule type" value="Genomic_DNA"/>
</dbReference>
<dbReference type="Proteomes" id="UP001524435">
    <property type="component" value="Unassembled WGS sequence"/>
</dbReference>
<reference evidence="1 2" key="1">
    <citation type="submission" date="2022-06" db="EMBL/GenBank/DDBJ databases">
        <title>Isolation of gut microbiota from human fecal samples.</title>
        <authorList>
            <person name="Pamer E.G."/>
            <person name="Barat B."/>
            <person name="Waligurski E."/>
            <person name="Medina S."/>
            <person name="Paddock L."/>
            <person name="Mostad J."/>
        </authorList>
    </citation>
    <scope>NUCLEOTIDE SEQUENCE [LARGE SCALE GENOMIC DNA]</scope>
    <source>
        <strain evidence="1 2">DFI.6.1</strain>
    </source>
</reference>
<comment type="caution">
    <text evidence="1">The sequence shown here is derived from an EMBL/GenBank/DDBJ whole genome shotgun (WGS) entry which is preliminary data.</text>
</comment>